<dbReference type="PANTHER" id="PTHR43581">
    <property type="entry name" value="ATP/GTP PHOSPHATASE"/>
    <property type="match status" value="1"/>
</dbReference>
<dbReference type="SUPFAM" id="SSF52540">
    <property type="entry name" value="P-loop containing nucleoside triphosphate hydrolases"/>
    <property type="match status" value="1"/>
</dbReference>
<dbReference type="PANTHER" id="PTHR43581:SF2">
    <property type="entry name" value="EXCINUCLEASE ATPASE SUBUNIT"/>
    <property type="match status" value="1"/>
</dbReference>
<dbReference type="InterPro" id="IPR034139">
    <property type="entry name" value="TOPRIM_OLD"/>
</dbReference>
<dbReference type="InterPro" id="IPR051396">
    <property type="entry name" value="Bact_Antivir_Def_Nuclease"/>
</dbReference>
<dbReference type="GO" id="GO:0016887">
    <property type="term" value="F:ATP hydrolysis activity"/>
    <property type="evidence" value="ECO:0007669"/>
    <property type="project" value="InterPro"/>
</dbReference>
<dbReference type="Pfam" id="PF00004">
    <property type="entry name" value="AAA"/>
    <property type="match status" value="1"/>
</dbReference>
<protein>
    <submittedName>
        <fullName evidence="2">ATPase family associated with various cellular activities (AAA)</fullName>
    </submittedName>
</protein>
<dbReference type="SMART" id="SM00382">
    <property type="entry name" value="AAA"/>
    <property type="match status" value="1"/>
</dbReference>
<dbReference type="InterPro" id="IPR003593">
    <property type="entry name" value="AAA+_ATPase"/>
</dbReference>
<name>A0A1H9JIV6_9SPIR</name>
<dbReference type="InterPro" id="IPR003959">
    <property type="entry name" value="ATPase_AAA_core"/>
</dbReference>
<dbReference type="GO" id="GO:0005524">
    <property type="term" value="F:ATP binding"/>
    <property type="evidence" value="ECO:0007669"/>
    <property type="project" value="InterPro"/>
</dbReference>
<dbReference type="EMBL" id="FOFU01000013">
    <property type="protein sequence ID" value="SEQ86495.1"/>
    <property type="molecule type" value="Genomic_DNA"/>
</dbReference>
<dbReference type="Pfam" id="PF20469">
    <property type="entry name" value="OLD-like_TOPRIM"/>
    <property type="match status" value="1"/>
</dbReference>
<evidence type="ECO:0000313" key="2">
    <source>
        <dbReference type="EMBL" id="SEQ86495.1"/>
    </source>
</evidence>
<dbReference type="OrthoDB" id="354197at2"/>
<proteinExistence type="predicted"/>
<organism evidence="2 3">
    <name type="scientific">Treponema bryantii</name>
    <dbReference type="NCBI Taxonomy" id="163"/>
    <lineage>
        <taxon>Bacteria</taxon>
        <taxon>Pseudomonadati</taxon>
        <taxon>Spirochaetota</taxon>
        <taxon>Spirochaetia</taxon>
        <taxon>Spirochaetales</taxon>
        <taxon>Treponemataceae</taxon>
        <taxon>Treponema</taxon>
    </lineage>
</organism>
<evidence type="ECO:0000259" key="1">
    <source>
        <dbReference type="SMART" id="SM00382"/>
    </source>
</evidence>
<dbReference type="CDD" id="cd00009">
    <property type="entry name" value="AAA"/>
    <property type="match status" value="1"/>
</dbReference>
<dbReference type="InterPro" id="IPR041685">
    <property type="entry name" value="AAA_GajA/Old/RecF-like"/>
</dbReference>
<gene>
    <name evidence="2" type="ORF">SAMN04487977_11325</name>
</gene>
<accession>A0A1H9JIV6</accession>
<reference evidence="2 3" key="1">
    <citation type="submission" date="2016-10" db="EMBL/GenBank/DDBJ databases">
        <authorList>
            <person name="de Groot N.N."/>
        </authorList>
    </citation>
    <scope>NUCLEOTIDE SEQUENCE [LARGE SCALE GENOMIC DNA]</scope>
    <source>
        <strain evidence="2 3">B25</strain>
    </source>
</reference>
<dbReference type="Pfam" id="PF13175">
    <property type="entry name" value="AAA_15"/>
    <property type="match status" value="1"/>
</dbReference>
<dbReference type="AlphaFoldDB" id="A0A1H9JIV6"/>
<dbReference type="InterPro" id="IPR027417">
    <property type="entry name" value="P-loop_NTPase"/>
</dbReference>
<dbReference type="Proteomes" id="UP000182360">
    <property type="component" value="Unassembled WGS sequence"/>
</dbReference>
<feature type="domain" description="AAA+ ATPase" evidence="1">
    <location>
        <begin position="24"/>
        <end position="238"/>
    </location>
</feature>
<sequence>MHEVTVRVKIPFLWGKTVFKKTNWSQINLIVGPNGSGKTLLAQNIAQQFEQAGYSVRFLKSDRNYSEQIVVLKNNEKIRAKIEKVLSSMFGKSITFIEDIDGTLIPIVENKAWNVEYMLEDAECHGLREIISLLVNLYDTTGDDCLFIDEPELHLHPQFQTFFMNEIRKEVSHSSRRMFFLISHSPFYIDLRTPEELTGVVVCHVNKAPTSIEELNDDDDSLFRRFLPRFNTYHKQFFFSDNQIFVEGYTDQQMFTYLLTFIENEYSAAGTGIIDVGGKDELGVFCKVCSLLGTNGRIITDLDSLFSGKLRDVANEDERVIGWLEKQKERQADFYNTIFSKKEVEQEITLSKLIFRLERYLIRISQELHKYFEVNKIPAKMQPLMEKLAQLREKHENAESVDTYKTVLLQGINNVGDEIAECLPQEVAETIPLIKNLAAFILAAAEAARIYILPKGCIEHYYTRTSIQYMPVSAKDRLFRNELEFIQDAHRKSVRKNYSELIELLEKAASKN</sequence>
<keyword evidence="3" id="KW-1185">Reference proteome</keyword>
<dbReference type="RefSeq" id="WP_074645493.1">
    <property type="nucleotide sequence ID" value="NZ_FOFU01000013.1"/>
</dbReference>
<dbReference type="STRING" id="163.SAMN04487775_103135"/>
<evidence type="ECO:0000313" key="3">
    <source>
        <dbReference type="Proteomes" id="UP000182360"/>
    </source>
</evidence>
<dbReference type="Gene3D" id="3.40.50.300">
    <property type="entry name" value="P-loop containing nucleotide triphosphate hydrolases"/>
    <property type="match status" value="1"/>
</dbReference>